<proteinExistence type="predicted"/>
<dbReference type="AlphaFoldDB" id="H6QA91"/>
<evidence type="ECO:0000313" key="3">
    <source>
        <dbReference type="Proteomes" id="UP000009062"/>
    </source>
</evidence>
<evidence type="ECO:0000256" key="1">
    <source>
        <dbReference type="SAM" id="Phobius"/>
    </source>
</evidence>
<dbReference type="KEGG" id="pog:Pogu_1265"/>
<keyword evidence="1" id="KW-0472">Membrane</keyword>
<keyword evidence="1" id="KW-0812">Transmembrane</keyword>
<sequence length="89" mass="9784">MELRAADFAPQPGFLETVSFAWWQIGGQLERSDPIRVRPPAEVNAVYESFNWAPVVAAAGAGAAAAVVAFKRLRRPRVVLEEMESTVTR</sequence>
<keyword evidence="1" id="KW-1133">Transmembrane helix</keyword>
<keyword evidence="3" id="KW-1185">Reference proteome</keyword>
<protein>
    <submittedName>
        <fullName evidence="2">Uncharacterized protein</fullName>
    </submittedName>
</protein>
<organism evidence="2 3">
    <name type="scientific">Pyrobaculum oguniense (strain DSM 13380 / JCM 10595 / TE7)</name>
    <dbReference type="NCBI Taxonomy" id="698757"/>
    <lineage>
        <taxon>Archaea</taxon>
        <taxon>Thermoproteota</taxon>
        <taxon>Thermoprotei</taxon>
        <taxon>Thermoproteales</taxon>
        <taxon>Thermoproteaceae</taxon>
        <taxon>Pyrobaculum</taxon>
    </lineage>
</organism>
<gene>
    <name evidence="2" type="ordered locus">Pogu_1265</name>
</gene>
<dbReference type="HOGENOM" id="CLU_2447792_0_0_2"/>
<dbReference type="Proteomes" id="UP000009062">
    <property type="component" value="Chromosome"/>
</dbReference>
<reference evidence="2 3" key="1">
    <citation type="journal article" date="2012" name="Stand. Genomic Sci.">
        <title>Complete genome sequence of Pyrobaculum oguniense.</title>
        <authorList>
            <person name="Bernick D.L."/>
            <person name="Karplus K."/>
            <person name="Lui L.M."/>
            <person name="Coker J.K."/>
            <person name="Murphy J.N."/>
            <person name="Chan P.P."/>
            <person name="Cozen A.E."/>
            <person name="Lowe T.M."/>
        </authorList>
    </citation>
    <scope>NUCLEOTIDE SEQUENCE [LARGE SCALE GENOMIC DNA]</scope>
    <source>
        <strain evidence="2 3">TE7</strain>
    </source>
</reference>
<name>H6QA91_PYROT</name>
<evidence type="ECO:0000313" key="2">
    <source>
        <dbReference type="EMBL" id="AFA39292.1"/>
    </source>
</evidence>
<accession>H6QA91</accession>
<feature type="transmembrane region" description="Helical" evidence="1">
    <location>
        <begin position="52"/>
        <end position="70"/>
    </location>
</feature>
<dbReference type="EMBL" id="CP003316">
    <property type="protein sequence ID" value="AFA39292.1"/>
    <property type="molecule type" value="Genomic_DNA"/>
</dbReference>